<keyword evidence="5 9" id="KW-0963">Cytoplasm</keyword>
<keyword evidence="7 9" id="KW-0547">Nucleotide-binding</keyword>
<proteinExistence type="inferred from homology"/>
<evidence type="ECO:0000256" key="9">
    <source>
        <dbReference type="HAMAP-Rule" id="MF_00060"/>
    </source>
</evidence>
<dbReference type="Proteomes" id="UP000245622">
    <property type="component" value="Chromosome 1"/>
</dbReference>
<feature type="binding site" evidence="9">
    <location>
        <position position="8"/>
    </location>
    <ligand>
        <name>a divalent metal cation</name>
        <dbReference type="ChEBI" id="CHEBI:60240"/>
    </ligand>
</feature>
<dbReference type="EC" id="3.1.3.5" evidence="9"/>
<evidence type="ECO:0000256" key="2">
    <source>
        <dbReference type="ARBA" id="ARBA00001946"/>
    </source>
</evidence>
<keyword evidence="6 9" id="KW-0479">Metal-binding</keyword>
<dbReference type="SUPFAM" id="SSF64167">
    <property type="entry name" value="SurE-like"/>
    <property type="match status" value="1"/>
</dbReference>
<comment type="catalytic activity">
    <reaction evidence="1 9">
        <text>a ribonucleoside 5'-phosphate + H2O = a ribonucleoside + phosphate</text>
        <dbReference type="Rhea" id="RHEA:12484"/>
        <dbReference type="ChEBI" id="CHEBI:15377"/>
        <dbReference type="ChEBI" id="CHEBI:18254"/>
        <dbReference type="ChEBI" id="CHEBI:43474"/>
        <dbReference type="ChEBI" id="CHEBI:58043"/>
        <dbReference type="EC" id="3.1.3.5"/>
    </reaction>
</comment>
<dbReference type="EMBL" id="LN555523">
    <property type="protein sequence ID" value="CED93485.1"/>
    <property type="molecule type" value="Genomic_DNA"/>
</dbReference>
<dbReference type="InterPro" id="IPR036523">
    <property type="entry name" value="SurE-like_sf"/>
</dbReference>
<comment type="cofactor">
    <cofactor evidence="9">
        <name>a divalent metal cation</name>
        <dbReference type="ChEBI" id="CHEBI:60240"/>
    </cofactor>
    <text evidence="9">Binds 1 divalent metal cation per subunit.</text>
</comment>
<evidence type="ECO:0000256" key="7">
    <source>
        <dbReference type="ARBA" id="ARBA00022741"/>
    </source>
</evidence>
<dbReference type="GeneID" id="82204913"/>
<dbReference type="GO" id="GO:0046872">
    <property type="term" value="F:metal ion binding"/>
    <property type="evidence" value="ECO:0007669"/>
    <property type="project" value="UniProtKB-UniRule"/>
</dbReference>
<dbReference type="NCBIfam" id="NF001492">
    <property type="entry name" value="PRK00346.2-2"/>
    <property type="match status" value="1"/>
</dbReference>
<sequence>MNILITNDDGIRADGIIELAKELAKTHKVYVVAPDTQRSATGHAITIHEPIMVNKEYIDDNICAYSISGTPADCVKIGIEALFKDINIDMVLSGINNGPNLGTDVIYSGTVSAAIEGFIQNKPSIAFSLNEFNVSKEIYSQVSKYASKIVNDIKDKLNILNDCILNVNIPNGEVKGTKITRLGERKYENVLEERISPHGKRYFWIGGQVKELEQENDSDIAAIEEGYITITPVNIDMTNNKKIDILKNELL</sequence>
<organism evidence="11 12">
    <name type="scientific">Romboutsia ilealis</name>
    <dbReference type="NCBI Taxonomy" id="1115758"/>
    <lineage>
        <taxon>Bacteria</taxon>
        <taxon>Bacillati</taxon>
        <taxon>Bacillota</taxon>
        <taxon>Clostridia</taxon>
        <taxon>Peptostreptococcales</taxon>
        <taxon>Peptostreptococcaceae</taxon>
        <taxon>Romboutsia</taxon>
    </lineage>
</organism>
<evidence type="ECO:0000256" key="3">
    <source>
        <dbReference type="ARBA" id="ARBA00004496"/>
    </source>
</evidence>
<dbReference type="GO" id="GO:0008253">
    <property type="term" value="F:5'-nucleotidase activity"/>
    <property type="evidence" value="ECO:0007669"/>
    <property type="project" value="UniProtKB-UniRule"/>
</dbReference>
<keyword evidence="12" id="KW-1185">Reference proteome</keyword>
<name>A0A1V1HZV9_9FIRM</name>
<dbReference type="FunFam" id="3.40.1210.10:FF:000001">
    <property type="entry name" value="5'/3'-nucleotidase SurE"/>
    <property type="match status" value="1"/>
</dbReference>
<comment type="similarity">
    <text evidence="4 9">Belongs to the SurE nucleotidase family.</text>
</comment>
<evidence type="ECO:0000256" key="1">
    <source>
        <dbReference type="ARBA" id="ARBA00000815"/>
    </source>
</evidence>
<evidence type="ECO:0000256" key="5">
    <source>
        <dbReference type="ARBA" id="ARBA00022490"/>
    </source>
</evidence>
<dbReference type="InterPro" id="IPR002828">
    <property type="entry name" value="SurE-like_Pase/nucleotidase"/>
</dbReference>
<keyword evidence="8 9" id="KW-0378">Hydrolase</keyword>
<reference evidence="11 12" key="1">
    <citation type="submission" date="2014-04" db="EMBL/GenBank/DDBJ databases">
        <authorList>
            <person name="Hornung B.V."/>
        </authorList>
    </citation>
    <scope>NUCLEOTIDE SEQUENCE [LARGE SCALE GENOMIC DNA]</scope>
    <source>
        <strain evidence="11 12">CRIB</strain>
    </source>
</reference>
<dbReference type="GO" id="GO:0008254">
    <property type="term" value="F:3'-nucleotidase activity"/>
    <property type="evidence" value="ECO:0007669"/>
    <property type="project" value="TreeGrafter"/>
</dbReference>
<feature type="binding site" evidence="9">
    <location>
        <position position="9"/>
    </location>
    <ligand>
        <name>a divalent metal cation</name>
        <dbReference type="ChEBI" id="CHEBI:60240"/>
    </ligand>
</feature>
<dbReference type="RefSeq" id="WP_180703195.1">
    <property type="nucleotide sequence ID" value="NZ_CAPSUH010000055.1"/>
</dbReference>
<comment type="subcellular location">
    <subcellularLocation>
        <location evidence="3 9">Cytoplasm</location>
    </subcellularLocation>
</comment>
<dbReference type="NCBIfam" id="TIGR00087">
    <property type="entry name" value="surE"/>
    <property type="match status" value="1"/>
</dbReference>
<dbReference type="GO" id="GO:0005737">
    <property type="term" value="C:cytoplasm"/>
    <property type="evidence" value="ECO:0007669"/>
    <property type="project" value="UniProtKB-SubCell"/>
</dbReference>
<evidence type="ECO:0000313" key="12">
    <source>
        <dbReference type="Proteomes" id="UP000245622"/>
    </source>
</evidence>
<dbReference type="NCBIfam" id="NF001490">
    <property type="entry name" value="PRK00346.1-4"/>
    <property type="match status" value="1"/>
</dbReference>
<evidence type="ECO:0000259" key="10">
    <source>
        <dbReference type="Pfam" id="PF01975"/>
    </source>
</evidence>
<dbReference type="Pfam" id="PF01975">
    <property type="entry name" value="SurE"/>
    <property type="match status" value="1"/>
</dbReference>
<feature type="binding site" evidence="9">
    <location>
        <position position="39"/>
    </location>
    <ligand>
        <name>a divalent metal cation</name>
        <dbReference type="ChEBI" id="CHEBI:60240"/>
    </ligand>
</feature>
<evidence type="ECO:0000256" key="4">
    <source>
        <dbReference type="ARBA" id="ARBA00011062"/>
    </source>
</evidence>
<dbReference type="InterPro" id="IPR030048">
    <property type="entry name" value="SurE"/>
</dbReference>
<evidence type="ECO:0000256" key="8">
    <source>
        <dbReference type="ARBA" id="ARBA00022801"/>
    </source>
</evidence>
<dbReference type="Gene3D" id="3.40.1210.10">
    <property type="entry name" value="Survival protein SurE-like phosphatase/nucleotidase"/>
    <property type="match status" value="1"/>
</dbReference>
<dbReference type="KEGG" id="ril:CRIB_733"/>
<accession>A0A1V1HZV9</accession>
<dbReference type="GO" id="GO:0000166">
    <property type="term" value="F:nucleotide binding"/>
    <property type="evidence" value="ECO:0007669"/>
    <property type="project" value="UniProtKB-KW"/>
</dbReference>
<comment type="function">
    <text evidence="9">Nucleotidase that shows phosphatase activity on nucleoside 5'-monophosphates.</text>
</comment>
<feature type="binding site" evidence="9">
    <location>
        <position position="96"/>
    </location>
    <ligand>
        <name>a divalent metal cation</name>
        <dbReference type="ChEBI" id="CHEBI:60240"/>
    </ligand>
</feature>
<dbReference type="GO" id="GO:0004309">
    <property type="term" value="F:exopolyphosphatase activity"/>
    <property type="evidence" value="ECO:0007669"/>
    <property type="project" value="TreeGrafter"/>
</dbReference>
<evidence type="ECO:0000313" key="11">
    <source>
        <dbReference type="EMBL" id="CED93485.1"/>
    </source>
</evidence>
<dbReference type="HAMAP" id="MF_00060">
    <property type="entry name" value="SurE"/>
    <property type="match status" value="1"/>
</dbReference>
<gene>
    <name evidence="9" type="primary">surE</name>
    <name evidence="11" type="ORF">CRIB_733</name>
</gene>
<comment type="cofactor">
    <cofactor evidence="2">
        <name>Mg(2+)</name>
        <dbReference type="ChEBI" id="CHEBI:18420"/>
    </cofactor>
</comment>
<evidence type="ECO:0000256" key="6">
    <source>
        <dbReference type="ARBA" id="ARBA00022723"/>
    </source>
</evidence>
<dbReference type="PANTHER" id="PTHR30457:SF12">
    <property type="entry name" value="5'_3'-NUCLEOTIDASE SURE"/>
    <property type="match status" value="1"/>
</dbReference>
<feature type="domain" description="Survival protein SurE-like phosphatase/nucleotidase" evidence="10">
    <location>
        <begin position="3"/>
        <end position="188"/>
    </location>
</feature>
<protein>
    <recommendedName>
        <fullName evidence="9">5'-nucleotidase SurE</fullName>
        <ecNumber evidence="9">3.1.3.5</ecNumber>
    </recommendedName>
    <alternativeName>
        <fullName evidence="9">Nucleoside 5'-monophosphate phosphohydrolase</fullName>
    </alternativeName>
</protein>
<dbReference type="PANTHER" id="PTHR30457">
    <property type="entry name" value="5'-NUCLEOTIDASE SURE"/>
    <property type="match status" value="1"/>
</dbReference>
<dbReference type="AlphaFoldDB" id="A0A1V1HZV9"/>